<proteinExistence type="predicted"/>
<protein>
    <submittedName>
        <fullName evidence="3">DUF805 domain-containing protein</fullName>
    </submittedName>
</protein>
<name>A0ABS5UT80_9BIFI</name>
<dbReference type="RefSeq" id="WP_214359008.1">
    <property type="nucleotide sequence ID" value="NZ_JAFEJS010000014.1"/>
</dbReference>
<dbReference type="PANTHER" id="PTHR34980:SF2">
    <property type="entry name" value="INNER MEMBRANE PROTEIN YHAH-RELATED"/>
    <property type="match status" value="1"/>
</dbReference>
<evidence type="ECO:0000256" key="1">
    <source>
        <dbReference type="SAM" id="MobiDB-lite"/>
    </source>
</evidence>
<organism evidence="3 4">
    <name type="scientific">Bifidobacterium santillanense</name>
    <dbReference type="NCBI Taxonomy" id="2809028"/>
    <lineage>
        <taxon>Bacteria</taxon>
        <taxon>Bacillati</taxon>
        <taxon>Actinomycetota</taxon>
        <taxon>Actinomycetes</taxon>
        <taxon>Bifidobacteriales</taxon>
        <taxon>Bifidobacteriaceae</taxon>
        <taxon>Bifidobacterium</taxon>
    </lineage>
</organism>
<reference evidence="3 4" key="1">
    <citation type="journal article" date="2021" name="Environ. Microbiol.">
        <title>Genetic insights into the dark matter of the mammalian gut microbiota through targeted genome reconstruction.</title>
        <authorList>
            <person name="Lugli G.A."/>
            <person name="Alessandri G."/>
            <person name="Milani C."/>
            <person name="Viappiani A."/>
            <person name="Fontana F."/>
            <person name="Tarracchini C."/>
            <person name="Mancabelli L."/>
            <person name="Argentini C."/>
            <person name="Ruiz L."/>
            <person name="Margolles A."/>
            <person name="van Sinderen D."/>
            <person name="Turroni F."/>
            <person name="Ventura M."/>
        </authorList>
    </citation>
    <scope>NUCLEOTIDE SEQUENCE [LARGE SCALE GENOMIC DNA]</scope>
    <source>
        <strain evidence="3 4">MA2</strain>
    </source>
</reference>
<feature type="transmembrane region" description="Helical" evidence="2">
    <location>
        <begin position="234"/>
        <end position="261"/>
    </location>
</feature>
<sequence length="358" mass="36898">MSNPNDASPQPTPQPSPQQPQQPPQSQSPQSAPQPAQQPYGQPSARPPYGQPQPSNPYTAPTGTAGPSPTYGANGYGSPHPGTGTAPNQGYAAYGGDPAGGGARYDGYGNAGAPPYEVPPSDGAPYANPPYAATTNGAPPLDRPYYGCPPQEAFLRCFKKYATFSGRASRSEYWWWILISGIIGSVLQGVVDVTYDQFGIHLTFLATLWQLGTLVPNLSISVRRLHDSGRSGGWVALPIALTFVGGLLVAGGLAGGMFGFIASLGSGRQSAVALGVSGLVFLTGALMAVAGFIVDIVFMVAPSNPEGARYDHEPGRYGTPVDAYGNPYGGQAPTGPAPNGQGPAVPPWNPPADGPHGR</sequence>
<feature type="transmembrane region" description="Helical" evidence="2">
    <location>
        <begin position="273"/>
        <end position="301"/>
    </location>
</feature>
<dbReference type="EMBL" id="JAFEJS010000014">
    <property type="protein sequence ID" value="MBT1173773.1"/>
    <property type="molecule type" value="Genomic_DNA"/>
</dbReference>
<dbReference type="PANTHER" id="PTHR34980">
    <property type="entry name" value="INNER MEMBRANE PROTEIN-RELATED-RELATED"/>
    <property type="match status" value="1"/>
</dbReference>
<evidence type="ECO:0000313" key="3">
    <source>
        <dbReference type="EMBL" id="MBT1173773.1"/>
    </source>
</evidence>
<feature type="transmembrane region" description="Helical" evidence="2">
    <location>
        <begin position="197"/>
        <end position="222"/>
    </location>
</feature>
<feature type="transmembrane region" description="Helical" evidence="2">
    <location>
        <begin position="173"/>
        <end position="191"/>
    </location>
</feature>
<keyword evidence="2" id="KW-1133">Transmembrane helix</keyword>
<keyword evidence="2" id="KW-0472">Membrane</keyword>
<evidence type="ECO:0000313" key="4">
    <source>
        <dbReference type="Proteomes" id="UP000773064"/>
    </source>
</evidence>
<comment type="caution">
    <text evidence="3">The sequence shown here is derived from an EMBL/GenBank/DDBJ whole genome shotgun (WGS) entry which is preliminary data.</text>
</comment>
<dbReference type="InterPro" id="IPR008523">
    <property type="entry name" value="DUF805"/>
</dbReference>
<feature type="region of interest" description="Disordered" evidence="1">
    <location>
        <begin position="321"/>
        <end position="358"/>
    </location>
</feature>
<dbReference type="Pfam" id="PF05656">
    <property type="entry name" value="DUF805"/>
    <property type="match status" value="1"/>
</dbReference>
<evidence type="ECO:0000256" key="2">
    <source>
        <dbReference type="SAM" id="Phobius"/>
    </source>
</evidence>
<feature type="compositionally biased region" description="Pro residues" evidence="1">
    <location>
        <begin position="45"/>
        <end position="55"/>
    </location>
</feature>
<feature type="compositionally biased region" description="Pro residues" evidence="1">
    <location>
        <begin position="10"/>
        <end position="23"/>
    </location>
</feature>
<gene>
    <name evidence="3" type="ORF">JS528_10575</name>
</gene>
<dbReference type="Proteomes" id="UP000773064">
    <property type="component" value="Unassembled WGS sequence"/>
</dbReference>
<accession>A0ABS5UT80</accession>
<feature type="compositionally biased region" description="Pro residues" evidence="1">
    <location>
        <begin position="344"/>
        <end position="358"/>
    </location>
</feature>
<keyword evidence="2" id="KW-0812">Transmembrane</keyword>
<feature type="compositionally biased region" description="Low complexity" evidence="1">
    <location>
        <begin position="57"/>
        <end position="73"/>
    </location>
</feature>
<keyword evidence="4" id="KW-1185">Reference proteome</keyword>
<feature type="compositionally biased region" description="Low complexity" evidence="1">
    <location>
        <begin position="24"/>
        <end position="44"/>
    </location>
</feature>
<feature type="region of interest" description="Disordered" evidence="1">
    <location>
        <begin position="1"/>
        <end position="95"/>
    </location>
</feature>